<dbReference type="SUPFAM" id="SSF89447">
    <property type="entry name" value="AbrB/MazE/MraZ-like"/>
    <property type="match status" value="1"/>
</dbReference>
<evidence type="ECO:0000256" key="1">
    <source>
        <dbReference type="PROSITE-ProRule" id="PRU01076"/>
    </source>
</evidence>
<dbReference type="InterPro" id="IPR007159">
    <property type="entry name" value="SpoVT-AbrB_dom"/>
</dbReference>
<evidence type="ECO:0000259" key="2">
    <source>
        <dbReference type="PROSITE" id="PS51740"/>
    </source>
</evidence>
<dbReference type="AlphaFoldDB" id="A0A2M8EZM5"/>
<feature type="domain" description="SpoVT-AbrB" evidence="2">
    <location>
        <begin position="8"/>
        <end position="53"/>
    </location>
</feature>
<dbReference type="PROSITE" id="PS51740">
    <property type="entry name" value="SPOVT_ABRB"/>
    <property type="match status" value="1"/>
</dbReference>
<dbReference type="Pfam" id="PF04014">
    <property type="entry name" value="MazE_antitoxin"/>
    <property type="match status" value="1"/>
</dbReference>
<evidence type="ECO:0000313" key="3">
    <source>
        <dbReference type="EMBL" id="PJC32489.1"/>
    </source>
</evidence>
<evidence type="ECO:0000313" key="4">
    <source>
        <dbReference type="Proteomes" id="UP000231383"/>
    </source>
</evidence>
<dbReference type="NCBIfam" id="TIGR01439">
    <property type="entry name" value="lp_hng_hel_AbrB"/>
    <property type="match status" value="1"/>
</dbReference>
<name>A0A2M8EZM5_9BACT</name>
<dbReference type="Gene3D" id="2.10.260.10">
    <property type="match status" value="1"/>
</dbReference>
<gene>
    <name evidence="3" type="ORF">CO051_03180</name>
</gene>
<sequence>MQVQPAQEEWIKILSNGLITIPKAWREQTGIREKDVLKAKLVDNKIILEPQNQDREVRIFSPDLSKL</sequence>
<comment type="caution">
    <text evidence="3">The sequence shown here is derived from an EMBL/GenBank/DDBJ whole genome shotgun (WGS) entry which is preliminary data.</text>
</comment>
<proteinExistence type="predicted"/>
<reference evidence="4" key="1">
    <citation type="submission" date="2017-09" db="EMBL/GenBank/DDBJ databases">
        <title>Depth-based differentiation of microbial function through sediment-hosted aquifers and enrichment of novel symbionts in the deep terrestrial subsurface.</title>
        <authorList>
            <person name="Probst A.J."/>
            <person name="Ladd B."/>
            <person name="Jarett J.K."/>
            <person name="Geller-Mcgrath D.E."/>
            <person name="Sieber C.M.K."/>
            <person name="Emerson J.B."/>
            <person name="Anantharaman K."/>
            <person name="Thomas B.C."/>
            <person name="Malmstrom R."/>
            <person name="Stieglmeier M."/>
            <person name="Klingl A."/>
            <person name="Woyke T."/>
            <person name="Ryan C.M."/>
            <person name="Banfield J.F."/>
        </authorList>
    </citation>
    <scope>NUCLEOTIDE SEQUENCE [LARGE SCALE GENOMIC DNA]</scope>
</reference>
<accession>A0A2M8EZM5</accession>
<dbReference type="EMBL" id="PFSC01000086">
    <property type="protein sequence ID" value="PJC32489.1"/>
    <property type="molecule type" value="Genomic_DNA"/>
</dbReference>
<feature type="non-terminal residue" evidence="3">
    <location>
        <position position="67"/>
    </location>
</feature>
<keyword evidence="1" id="KW-0238">DNA-binding</keyword>
<protein>
    <recommendedName>
        <fullName evidence="2">SpoVT-AbrB domain-containing protein</fullName>
    </recommendedName>
</protein>
<organism evidence="3 4">
    <name type="scientific">Candidatus Roizmanbacteria bacterium CG_4_9_14_0_2_um_filter_39_13</name>
    <dbReference type="NCBI Taxonomy" id="1974839"/>
    <lineage>
        <taxon>Bacteria</taxon>
        <taxon>Candidatus Roizmaniibacteriota</taxon>
    </lineage>
</organism>
<dbReference type="GO" id="GO:0003677">
    <property type="term" value="F:DNA binding"/>
    <property type="evidence" value="ECO:0007669"/>
    <property type="project" value="UniProtKB-UniRule"/>
</dbReference>
<dbReference type="InterPro" id="IPR037914">
    <property type="entry name" value="SpoVT-AbrB_sf"/>
</dbReference>
<dbReference type="SMART" id="SM00966">
    <property type="entry name" value="SpoVT_AbrB"/>
    <property type="match status" value="1"/>
</dbReference>
<dbReference type="Proteomes" id="UP000231383">
    <property type="component" value="Unassembled WGS sequence"/>
</dbReference>